<evidence type="ECO:0000313" key="4">
    <source>
        <dbReference type="Proteomes" id="UP000050794"/>
    </source>
</evidence>
<evidence type="ECO:0000259" key="2">
    <source>
        <dbReference type="Pfam" id="PF24944"/>
    </source>
</evidence>
<feature type="domain" description="DUF7758" evidence="2">
    <location>
        <begin position="74"/>
        <end position="199"/>
    </location>
</feature>
<feature type="region of interest" description="Disordered" evidence="1">
    <location>
        <begin position="488"/>
        <end position="530"/>
    </location>
</feature>
<feature type="compositionally biased region" description="Low complexity" evidence="1">
    <location>
        <begin position="501"/>
        <end position="511"/>
    </location>
</feature>
<dbReference type="Pfam" id="PF24944">
    <property type="entry name" value="DUF7758"/>
    <property type="match status" value="1"/>
</dbReference>
<protein>
    <submittedName>
        <fullName evidence="5">Protein kinase domain-containing protein</fullName>
    </submittedName>
</protein>
<dbReference type="InterPro" id="IPR056660">
    <property type="entry name" value="DUF7758"/>
</dbReference>
<feature type="compositionally biased region" description="Low complexity" evidence="1">
    <location>
        <begin position="347"/>
        <end position="357"/>
    </location>
</feature>
<evidence type="ECO:0000313" key="3">
    <source>
        <dbReference type="EMBL" id="VDM26507.1"/>
    </source>
</evidence>
<sequence length="562" mass="64990">MHGYKMKVLCGWKKTKSDLFGVIFKKYQRCVIHLKRCILPTSRSHNSKHLSRTKLHPLPDRPIRRAASKLSRKPTDELERMRRKGENWTANDLFRFQYGCFDDIEPDKLREICEEWLSRLYAIPKKYCYLAWYAAAIYSCFYRIAPLVNDVDEKKDLWMDVKREYAEIFQMGRRIWRRPTHPSRLRVVYDMAMLCIRFNDIPNDPTVVLFRDLLADRNNFDFSVLDEVEYAQSIDKTVRLENHVIDLFFERRKSMVSNRSSIRSKASFDTPRSSFRARRSRNDSELSNTPHGSFRNRDESKGSKDHSEPCSPKTSFRSRKSSISPRERNVDTLSPKTSFRSRKESPYSRSDSSSPRGIPKEKSEWDTKDTERNLSLESSMHNKKEPRETSSKANTTNRKLSLSDREPREREGLKQKNSFKKKPETTENIQRDCDIAKHTPISLASLLPLAEERQPDVASFGHTVSSPTSPRSVRFAADHSDVAALPTSESAANHASTVVATSDDNNNTVSDDTNRDKQVSAESDDHMESVGCDEQLARKRSSTAFASEIIKIVITKHEECRI</sequence>
<dbReference type="EMBL" id="UYWY01001295">
    <property type="protein sequence ID" value="VDM26507.1"/>
    <property type="molecule type" value="Genomic_DNA"/>
</dbReference>
<feature type="compositionally biased region" description="Basic and acidic residues" evidence="1">
    <location>
        <begin position="295"/>
        <end position="308"/>
    </location>
</feature>
<dbReference type="Proteomes" id="UP000050794">
    <property type="component" value="Unassembled WGS sequence"/>
</dbReference>
<organism evidence="4 5">
    <name type="scientific">Toxocara canis</name>
    <name type="common">Canine roundworm</name>
    <dbReference type="NCBI Taxonomy" id="6265"/>
    <lineage>
        <taxon>Eukaryota</taxon>
        <taxon>Metazoa</taxon>
        <taxon>Ecdysozoa</taxon>
        <taxon>Nematoda</taxon>
        <taxon>Chromadorea</taxon>
        <taxon>Rhabditida</taxon>
        <taxon>Spirurina</taxon>
        <taxon>Ascaridomorpha</taxon>
        <taxon>Ascaridoidea</taxon>
        <taxon>Toxocaridae</taxon>
        <taxon>Toxocara</taxon>
    </lineage>
</organism>
<feature type="compositionally biased region" description="Polar residues" evidence="1">
    <location>
        <begin position="391"/>
        <end position="400"/>
    </location>
</feature>
<feature type="compositionally biased region" description="Polar residues" evidence="1">
    <location>
        <begin position="488"/>
        <end position="500"/>
    </location>
</feature>
<reference evidence="5" key="1">
    <citation type="submission" date="2016-06" db="UniProtKB">
        <authorList>
            <consortium name="WormBaseParasite"/>
        </authorList>
    </citation>
    <scope>IDENTIFICATION</scope>
</reference>
<dbReference type="PANTHER" id="PTHR38624">
    <property type="entry name" value="PROTEIN CBG08397-RELATED"/>
    <property type="match status" value="1"/>
</dbReference>
<reference evidence="3 4" key="2">
    <citation type="submission" date="2018-11" db="EMBL/GenBank/DDBJ databases">
        <authorList>
            <consortium name="Pathogen Informatics"/>
        </authorList>
    </citation>
    <scope>NUCLEOTIDE SEQUENCE [LARGE SCALE GENOMIC DNA]</scope>
</reference>
<evidence type="ECO:0000256" key="1">
    <source>
        <dbReference type="SAM" id="MobiDB-lite"/>
    </source>
</evidence>
<dbReference type="WBParaSite" id="TCNE_0000161601-mRNA-1">
    <property type="protein sequence ID" value="TCNE_0000161601-mRNA-1"/>
    <property type="gene ID" value="TCNE_0000161601"/>
</dbReference>
<feature type="compositionally biased region" description="Basic and acidic residues" evidence="1">
    <location>
        <begin position="421"/>
        <end position="433"/>
    </location>
</feature>
<accession>A0A183TZE7</accession>
<proteinExistence type="predicted"/>
<feature type="compositionally biased region" description="Basic and acidic residues" evidence="1">
    <location>
        <begin position="358"/>
        <end position="390"/>
    </location>
</feature>
<feature type="compositionally biased region" description="Basic and acidic residues" evidence="1">
    <location>
        <begin position="401"/>
        <end position="414"/>
    </location>
</feature>
<dbReference type="AlphaFoldDB" id="A0A183TZE7"/>
<gene>
    <name evidence="3" type="ORF">TCNE_LOCUS1617</name>
</gene>
<name>A0A183TZE7_TOXCA</name>
<feature type="region of interest" description="Disordered" evidence="1">
    <location>
        <begin position="260"/>
        <end position="433"/>
    </location>
</feature>
<feature type="compositionally biased region" description="Basic and acidic residues" evidence="1">
    <location>
        <begin position="512"/>
        <end position="528"/>
    </location>
</feature>
<keyword evidence="4" id="KW-1185">Reference proteome</keyword>
<evidence type="ECO:0000313" key="5">
    <source>
        <dbReference type="WBParaSite" id="TCNE_0000161601-mRNA-1"/>
    </source>
</evidence>
<dbReference type="PANTHER" id="PTHR38624:SF2">
    <property type="entry name" value="BUB1 N-TERMINAL DOMAIN-CONTAINING PROTEIN"/>
    <property type="match status" value="1"/>
</dbReference>